<name>A0ABN2M209_9MICO</name>
<accession>A0ABN2M209</accession>
<dbReference type="EMBL" id="BAAAPO010000047">
    <property type="protein sequence ID" value="GAA1805184.1"/>
    <property type="molecule type" value="Genomic_DNA"/>
</dbReference>
<feature type="compositionally biased region" description="Basic and acidic residues" evidence="1">
    <location>
        <begin position="1"/>
        <end position="21"/>
    </location>
</feature>
<evidence type="ECO:0000256" key="1">
    <source>
        <dbReference type="SAM" id="MobiDB-lite"/>
    </source>
</evidence>
<evidence type="ECO:0000313" key="3">
    <source>
        <dbReference type="Proteomes" id="UP001499938"/>
    </source>
</evidence>
<keyword evidence="3" id="KW-1185">Reference proteome</keyword>
<protein>
    <submittedName>
        <fullName evidence="2">Uncharacterized protein</fullName>
    </submittedName>
</protein>
<proteinExistence type="predicted"/>
<dbReference type="Proteomes" id="UP001499938">
    <property type="component" value="Unassembled WGS sequence"/>
</dbReference>
<gene>
    <name evidence="2" type="ORF">GCM10009811_31010</name>
</gene>
<organism evidence="2 3">
    <name type="scientific">Nostocoides veronense</name>
    <dbReference type="NCBI Taxonomy" id="330836"/>
    <lineage>
        <taxon>Bacteria</taxon>
        <taxon>Bacillati</taxon>
        <taxon>Actinomycetota</taxon>
        <taxon>Actinomycetes</taxon>
        <taxon>Micrococcales</taxon>
        <taxon>Intrasporangiaceae</taxon>
        <taxon>Nostocoides</taxon>
    </lineage>
</organism>
<feature type="region of interest" description="Disordered" evidence="1">
    <location>
        <begin position="1"/>
        <end position="29"/>
    </location>
</feature>
<comment type="caution">
    <text evidence="2">The sequence shown here is derived from an EMBL/GenBank/DDBJ whole genome shotgun (WGS) entry which is preliminary data.</text>
</comment>
<reference evidence="2 3" key="1">
    <citation type="journal article" date="2019" name="Int. J. Syst. Evol. Microbiol.">
        <title>The Global Catalogue of Microorganisms (GCM) 10K type strain sequencing project: providing services to taxonomists for standard genome sequencing and annotation.</title>
        <authorList>
            <consortium name="The Broad Institute Genomics Platform"/>
            <consortium name="The Broad Institute Genome Sequencing Center for Infectious Disease"/>
            <person name="Wu L."/>
            <person name="Ma J."/>
        </authorList>
    </citation>
    <scope>NUCLEOTIDE SEQUENCE [LARGE SCALE GENOMIC DNA]</scope>
    <source>
        <strain evidence="2 3">JCM 15592</strain>
    </source>
</reference>
<feature type="region of interest" description="Disordered" evidence="1">
    <location>
        <begin position="55"/>
        <end position="80"/>
    </location>
</feature>
<sequence>MADDRRVGEQEKRLGDQREEGGDGQAQDLTGIPLLRCGHRRTVCRVGTDPTRATQCADGPLADTRHDRGVSPSVPWSQSF</sequence>
<evidence type="ECO:0000313" key="2">
    <source>
        <dbReference type="EMBL" id="GAA1805184.1"/>
    </source>
</evidence>